<evidence type="ECO:0000256" key="7">
    <source>
        <dbReference type="RuleBase" id="RU004468"/>
    </source>
</evidence>
<feature type="region of interest" description="Disordered" evidence="8">
    <location>
        <begin position="308"/>
        <end position="330"/>
    </location>
</feature>
<dbReference type="InterPro" id="IPR018120">
    <property type="entry name" value="Glyco_hydro_1_AS"/>
</dbReference>
<comment type="similarity">
    <text evidence="1 6">Belongs to the glycosyl hydrolase 1 family.</text>
</comment>
<evidence type="ECO:0000313" key="10">
    <source>
        <dbReference type="Proteomes" id="UP000188235"/>
    </source>
</evidence>
<feature type="compositionally biased region" description="Low complexity" evidence="8">
    <location>
        <begin position="308"/>
        <end position="321"/>
    </location>
</feature>
<dbReference type="Proteomes" id="UP000188235">
    <property type="component" value="Chromosome"/>
</dbReference>
<protein>
    <recommendedName>
        <fullName evidence="2">beta-glucosidase</fullName>
        <ecNumber evidence="2">3.2.1.21</ecNumber>
    </recommendedName>
</protein>
<evidence type="ECO:0000256" key="6">
    <source>
        <dbReference type="RuleBase" id="RU003690"/>
    </source>
</evidence>
<evidence type="ECO:0000256" key="1">
    <source>
        <dbReference type="ARBA" id="ARBA00010838"/>
    </source>
</evidence>
<dbReference type="GO" id="GO:0016052">
    <property type="term" value="P:carbohydrate catabolic process"/>
    <property type="evidence" value="ECO:0007669"/>
    <property type="project" value="TreeGrafter"/>
</dbReference>
<feature type="active site" description="Nucleophile" evidence="5">
    <location>
        <position position="386"/>
    </location>
</feature>
<keyword evidence="10" id="KW-1185">Reference proteome</keyword>
<dbReference type="GO" id="GO:0008422">
    <property type="term" value="F:beta-glucosidase activity"/>
    <property type="evidence" value="ECO:0007669"/>
    <property type="project" value="UniProtKB-EC"/>
</dbReference>
<dbReference type="PROSITE" id="PS00572">
    <property type="entry name" value="GLYCOSYL_HYDROL_F1_1"/>
    <property type="match status" value="1"/>
</dbReference>
<dbReference type="KEGG" id="tfa:BW733_00595"/>
<name>A0A1Q2CTY8_9ACTN</name>
<dbReference type="AlphaFoldDB" id="A0A1Q2CTY8"/>
<dbReference type="GO" id="GO:0005829">
    <property type="term" value="C:cytosol"/>
    <property type="evidence" value="ECO:0007669"/>
    <property type="project" value="TreeGrafter"/>
</dbReference>
<dbReference type="PROSITE" id="PS00653">
    <property type="entry name" value="GLYCOSYL_HYDROL_F1_2"/>
    <property type="match status" value="1"/>
</dbReference>
<dbReference type="Pfam" id="PF00232">
    <property type="entry name" value="Glyco_hydro_1"/>
    <property type="match status" value="1"/>
</dbReference>
<organism evidence="9 10">
    <name type="scientific">Tessaracoccus flavescens</name>
    <dbReference type="NCBI Taxonomy" id="399497"/>
    <lineage>
        <taxon>Bacteria</taxon>
        <taxon>Bacillati</taxon>
        <taxon>Actinomycetota</taxon>
        <taxon>Actinomycetes</taxon>
        <taxon>Propionibacteriales</taxon>
        <taxon>Propionibacteriaceae</taxon>
        <taxon>Tessaracoccus</taxon>
    </lineage>
</organism>
<keyword evidence="3 7" id="KW-0378">Hydrolase</keyword>
<dbReference type="FunFam" id="3.20.20.80:FF:000004">
    <property type="entry name" value="Beta-glucosidase 6-phospho-beta-glucosidase"/>
    <property type="match status" value="1"/>
</dbReference>
<dbReference type="InterPro" id="IPR001360">
    <property type="entry name" value="Glyco_hydro_1"/>
</dbReference>
<evidence type="ECO:0000256" key="4">
    <source>
        <dbReference type="ARBA" id="ARBA00023295"/>
    </source>
</evidence>
<evidence type="ECO:0000313" key="9">
    <source>
        <dbReference type="EMBL" id="AQP49556.1"/>
    </source>
</evidence>
<evidence type="ECO:0000256" key="3">
    <source>
        <dbReference type="ARBA" id="ARBA00022801"/>
    </source>
</evidence>
<evidence type="ECO:0000256" key="5">
    <source>
        <dbReference type="PROSITE-ProRule" id="PRU10055"/>
    </source>
</evidence>
<gene>
    <name evidence="9" type="ORF">BW733_00595</name>
</gene>
<dbReference type="EC" id="3.2.1.21" evidence="2"/>
<keyword evidence="4 7" id="KW-0326">Glycosidase</keyword>
<proteinExistence type="inferred from homology"/>
<sequence>MPTFPEGFTWGVATAAFQIEGASQEGGRTDSIWDAYCRVPGAVLGGDTGEVACDHYNRMPEDVAMIADLGFNAYRFSTSWARVCPDGGEPNQEGLDFYSRLVDELNGRGVTPWLTLYHWDLPQALQERGGWTVRETAERFADYAEATYRALGDRVVHWSTLNEPWCSTFLSYAGGEHAPGHTDPREAVAAVHTILLAHGLAAERLRAVAAEKGWELKLGITLNFNPALPVDPEDPASVEAARRVDGATARVFLDPLFRGAYPEDVLRDMADAGLGDNVREGDLAVVSAPIDFLGVNFYNAMAVEGPADGESWGDGSSSEDGFTSTSERGRARRSAWVGSEGVRVVSRGKRRTAMGWEVEGQDLRDLLVRLQHEYTGPAGIPMVITENGAAYDDAPDEAGFVDDTADRGAYYRDHLTAVAESIDAGADVTGYFAWSLMDNFEWAFGYARRFGIVRVDYETQVRTPKASALWLGEVARSGGF</sequence>
<dbReference type="RefSeq" id="WP_077346966.1">
    <property type="nucleotide sequence ID" value="NZ_CP019607.1"/>
</dbReference>
<dbReference type="OrthoDB" id="9765195at2"/>
<dbReference type="InterPro" id="IPR017853">
    <property type="entry name" value="GH"/>
</dbReference>
<dbReference type="SUPFAM" id="SSF51445">
    <property type="entry name" value="(Trans)glycosidases"/>
    <property type="match status" value="1"/>
</dbReference>
<dbReference type="InterPro" id="IPR033132">
    <property type="entry name" value="GH_1_N_CS"/>
</dbReference>
<dbReference type="PANTHER" id="PTHR10353">
    <property type="entry name" value="GLYCOSYL HYDROLASE"/>
    <property type="match status" value="1"/>
</dbReference>
<dbReference type="STRING" id="399497.BW733_00595"/>
<evidence type="ECO:0000256" key="8">
    <source>
        <dbReference type="SAM" id="MobiDB-lite"/>
    </source>
</evidence>
<evidence type="ECO:0000256" key="2">
    <source>
        <dbReference type="ARBA" id="ARBA00012744"/>
    </source>
</evidence>
<dbReference type="Gene3D" id="3.20.20.80">
    <property type="entry name" value="Glycosidases"/>
    <property type="match status" value="1"/>
</dbReference>
<accession>A0A1Q2CTY8</accession>
<reference evidence="9 10" key="1">
    <citation type="journal article" date="2008" name="Int. J. Syst. Evol. Microbiol.">
        <title>Tessaracoccus flavescens sp. nov., isolated from marine sediment.</title>
        <authorList>
            <person name="Lee D.W."/>
            <person name="Lee S.D."/>
        </authorList>
    </citation>
    <scope>NUCLEOTIDE SEQUENCE [LARGE SCALE GENOMIC DNA]</scope>
    <source>
        <strain evidence="9 10">SST-39T</strain>
    </source>
</reference>
<dbReference type="PRINTS" id="PR00131">
    <property type="entry name" value="GLHYDRLASE1"/>
</dbReference>
<dbReference type="EMBL" id="CP019607">
    <property type="protein sequence ID" value="AQP49556.1"/>
    <property type="molecule type" value="Genomic_DNA"/>
</dbReference>
<dbReference type="PANTHER" id="PTHR10353:SF36">
    <property type="entry name" value="LP05116P"/>
    <property type="match status" value="1"/>
</dbReference>